<keyword evidence="1 3" id="KW-0808">Transferase</keyword>
<keyword evidence="3" id="KW-0328">Glycosyltransferase</keyword>
<evidence type="ECO:0000313" key="3">
    <source>
        <dbReference type="EMBL" id="XBM49504.1"/>
    </source>
</evidence>
<dbReference type="InterPro" id="IPR001296">
    <property type="entry name" value="Glyco_trans_1"/>
</dbReference>
<gene>
    <name evidence="3" type="ORF">AAME72_06480</name>
</gene>
<proteinExistence type="predicted"/>
<dbReference type="EC" id="2.4.-.-" evidence="3"/>
<dbReference type="PANTHER" id="PTHR12526">
    <property type="entry name" value="GLYCOSYLTRANSFERASE"/>
    <property type="match status" value="1"/>
</dbReference>
<sequence>MSRPLRLLVWQVHGGWMDAFVRGRHTYLLPVDRDGEGGVGARDWPANVVDVPEGELAGTPFDAVILQRLEEFELVERLTGRTPGVDVPVVFVEHNTPTTDVPSSRHPLADRQDVLIAHVTHFNALFWDTGGTRTAVVEHGVVDYGLRYAGELPRAAAVINEPVRRWRATGSDLLGGFARVAPVDVFGMEAGGLARALGVGEDRVTAAGDLAVPDLLTEVGRRRVYVHPNRWTSLGLSLLEAMTAGMPVVALDTTDVRRAVVPGVGAVSTDVAELHDAVRAFVDDPERGRVAGERAREWALERFGLDRFQRDWDALLAHWVA</sequence>
<reference evidence="3" key="1">
    <citation type="submission" date="2024-05" db="EMBL/GenBank/DDBJ databases">
        <title>The Natural Products Discovery Center: Release of the First 8490 Sequenced Strains for Exploring Actinobacteria Biosynthetic Diversity.</title>
        <authorList>
            <person name="Kalkreuter E."/>
            <person name="Kautsar S.A."/>
            <person name="Yang D."/>
            <person name="Bader C.D."/>
            <person name="Teijaro C.N."/>
            <person name="Fluegel L."/>
            <person name="Davis C.M."/>
            <person name="Simpson J.R."/>
            <person name="Lauterbach L."/>
            <person name="Steele A.D."/>
            <person name="Gui C."/>
            <person name="Meng S."/>
            <person name="Li G."/>
            <person name="Viehrig K."/>
            <person name="Ye F."/>
            <person name="Su P."/>
            <person name="Kiefer A.F."/>
            <person name="Nichols A."/>
            <person name="Cepeda A.J."/>
            <person name="Yan W."/>
            <person name="Fan B."/>
            <person name="Jiang Y."/>
            <person name="Adhikari A."/>
            <person name="Zheng C.-J."/>
            <person name="Schuster L."/>
            <person name="Cowan T.M."/>
            <person name="Smanski M.J."/>
            <person name="Chevrette M.G."/>
            <person name="de Carvalho L.P.S."/>
            <person name="Shen B."/>
        </authorList>
    </citation>
    <scope>NUCLEOTIDE SEQUENCE</scope>
    <source>
        <strain evidence="3">NPDC080035</strain>
    </source>
</reference>
<dbReference type="EMBL" id="CP157390">
    <property type="protein sequence ID" value="XBM49504.1"/>
    <property type="molecule type" value="Genomic_DNA"/>
</dbReference>
<protein>
    <submittedName>
        <fullName evidence="3">Glycosyltransferase</fullName>
        <ecNumber evidence="3">2.4.-.-</ecNumber>
    </submittedName>
</protein>
<dbReference type="SUPFAM" id="SSF53756">
    <property type="entry name" value="UDP-Glycosyltransferase/glycogen phosphorylase"/>
    <property type="match status" value="1"/>
</dbReference>
<feature type="domain" description="Glycosyl transferase family 1" evidence="2">
    <location>
        <begin position="202"/>
        <end position="298"/>
    </location>
</feature>
<dbReference type="GO" id="GO:0016757">
    <property type="term" value="F:glycosyltransferase activity"/>
    <property type="evidence" value="ECO:0007669"/>
    <property type="project" value="UniProtKB-KW"/>
</dbReference>
<evidence type="ECO:0000256" key="1">
    <source>
        <dbReference type="ARBA" id="ARBA00022679"/>
    </source>
</evidence>
<name>A0AAU7GHQ1_9MICO</name>
<accession>A0AAU7GHQ1</accession>
<dbReference type="RefSeq" id="WP_348789422.1">
    <property type="nucleotide sequence ID" value="NZ_CP157390.1"/>
</dbReference>
<organism evidence="3">
    <name type="scientific">Leifsonia sp. NPDC080035</name>
    <dbReference type="NCBI Taxonomy" id="3143936"/>
    <lineage>
        <taxon>Bacteria</taxon>
        <taxon>Bacillati</taxon>
        <taxon>Actinomycetota</taxon>
        <taxon>Actinomycetes</taxon>
        <taxon>Micrococcales</taxon>
        <taxon>Microbacteriaceae</taxon>
        <taxon>Leifsonia</taxon>
    </lineage>
</organism>
<evidence type="ECO:0000259" key="2">
    <source>
        <dbReference type="Pfam" id="PF00534"/>
    </source>
</evidence>
<dbReference type="PANTHER" id="PTHR12526:SF627">
    <property type="entry name" value="D-RHAMNOSYLTRANSFERASE WBPZ"/>
    <property type="match status" value="1"/>
</dbReference>
<dbReference type="Gene3D" id="3.40.50.2000">
    <property type="entry name" value="Glycogen Phosphorylase B"/>
    <property type="match status" value="1"/>
</dbReference>
<dbReference type="Pfam" id="PF00534">
    <property type="entry name" value="Glycos_transf_1"/>
    <property type="match status" value="1"/>
</dbReference>
<dbReference type="AlphaFoldDB" id="A0AAU7GHQ1"/>